<feature type="transmembrane region" description="Helical" evidence="1">
    <location>
        <begin position="136"/>
        <end position="159"/>
    </location>
</feature>
<feature type="domain" description="DUF112" evidence="2">
    <location>
        <begin position="18"/>
        <end position="437"/>
    </location>
</feature>
<dbReference type="PANTHER" id="PTHR35342:SF5">
    <property type="entry name" value="TRICARBOXYLIC TRANSPORT PROTEIN"/>
    <property type="match status" value="1"/>
</dbReference>
<organism evidence="3 4">
    <name type="scientific">Halomonas citrativorans</name>
    <dbReference type="NCBI Taxonomy" id="2742612"/>
    <lineage>
        <taxon>Bacteria</taxon>
        <taxon>Pseudomonadati</taxon>
        <taxon>Pseudomonadota</taxon>
        <taxon>Gammaproteobacteria</taxon>
        <taxon>Oceanospirillales</taxon>
        <taxon>Halomonadaceae</taxon>
        <taxon>Halomonas</taxon>
    </lineage>
</organism>
<dbReference type="RefSeq" id="WP_087108448.1">
    <property type="nucleotide sequence ID" value="NZ_FUKM01000034.1"/>
</dbReference>
<feature type="transmembrane region" description="Helical" evidence="1">
    <location>
        <begin position="352"/>
        <end position="372"/>
    </location>
</feature>
<feature type="transmembrane region" description="Helical" evidence="1">
    <location>
        <begin position="12"/>
        <end position="34"/>
    </location>
</feature>
<proteinExistence type="predicted"/>
<dbReference type="Pfam" id="PF01970">
    <property type="entry name" value="TctA"/>
    <property type="match status" value="1"/>
</dbReference>
<feature type="transmembrane region" description="Helical" evidence="1">
    <location>
        <begin position="412"/>
        <end position="440"/>
    </location>
</feature>
<evidence type="ECO:0000256" key="1">
    <source>
        <dbReference type="SAM" id="Phobius"/>
    </source>
</evidence>
<feature type="transmembrane region" description="Helical" evidence="1">
    <location>
        <begin position="460"/>
        <end position="485"/>
    </location>
</feature>
<dbReference type="PANTHER" id="PTHR35342">
    <property type="entry name" value="TRICARBOXYLIC TRANSPORT PROTEIN"/>
    <property type="match status" value="1"/>
</dbReference>
<reference evidence="3 4" key="1">
    <citation type="submission" date="2017-02" db="EMBL/GenBank/DDBJ databases">
        <authorList>
            <person name="Dridi B."/>
        </authorList>
    </citation>
    <scope>NUCLEOTIDE SEQUENCE [LARGE SCALE GENOMIC DNA]</scope>
    <source>
        <strain evidence="3 4">JB380</strain>
    </source>
</reference>
<feature type="transmembrane region" description="Helical" evidence="1">
    <location>
        <begin position="165"/>
        <end position="183"/>
    </location>
</feature>
<dbReference type="AlphaFoldDB" id="A0A1R4HZX9"/>
<comment type="caution">
    <text evidence="3">The sequence shown here is derived from an EMBL/GenBank/DDBJ whole genome shotgun (WGS) entry which is preliminary data.</text>
</comment>
<feature type="transmembrane region" description="Helical" evidence="1">
    <location>
        <begin position="317"/>
        <end position="340"/>
    </location>
</feature>
<evidence type="ECO:0000259" key="2">
    <source>
        <dbReference type="Pfam" id="PF01970"/>
    </source>
</evidence>
<evidence type="ECO:0000313" key="3">
    <source>
        <dbReference type="EMBL" id="SJN13068.1"/>
    </source>
</evidence>
<dbReference type="OrthoDB" id="9781349at2"/>
<sequence>MWDNILSALPLLFSPSVLIAMLVGTTIGVFIGALPGLSATMGIAVLIPLTFTMEPLVALGMMAGIFNGAMYGGAIPAILLRIPGTPAGIATVFDGNPMAQKGEGLKAMKIALMSSCIGGSISALCLLLLSPPLASLALRFGPVELFWIAVFGLAAISVLLSDVPVKGLISACFGLLIGMVGIDSMSGYERFTFDVLELSSGISILVILTGLYAIPPALTLAQEATLIKKGAEANSLSASKSKIRWSFFIPTWCRASIIGVIVGIIPGTGGNIAAMLSWNETRRVSKDSSRFGKGAPEGVAAAECANNADNASSLIPALTLGIPGSSVSAVILGGLLVHGLQPGPELFTQSAPVTYGFILSMLVTSIMLFFVGRAGARVFINVMYMPPLILAPIIIALTAIGIYAINNSIFEVWLVFFFGIIGWCMERLSIPLAPAVLAVILGPIAESSLRRAMIIGRGDFAFLFSSPIALVLVTIITLTILSPLIRRVIGHPLLKRASIPQSNDSDQKKHLDS</sequence>
<feature type="transmembrane region" description="Helical" evidence="1">
    <location>
        <begin position="255"/>
        <end position="276"/>
    </location>
</feature>
<keyword evidence="1" id="KW-1133">Transmembrane helix</keyword>
<protein>
    <submittedName>
        <fullName evidence="3">Tricarboxylate transport membrane protein TctA</fullName>
    </submittedName>
</protein>
<gene>
    <name evidence="3" type="ORF">CZ787_09445</name>
</gene>
<name>A0A1R4HZX9_9GAMM</name>
<accession>A0A1R4HZX9</accession>
<dbReference type="EMBL" id="FUKM01000034">
    <property type="protein sequence ID" value="SJN13068.1"/>
    <property type="molecule type" value="Genomic_DNA"/>
</dbReference>
<evidence type="ECO:0000313" key="4">
    <source>
        <dbReference type="Proteomes" id="UP000196331"/>
    </source>
</evidence>
<dbReference type="InterPro" id="IPR002823">
    <property type="entry name" value="DUF112_TM"/>
</dbReference>
<feature type="transmembrane region" description="Helical" evidence="1">
    <location>
        <begin position="195"/>
        <end position="214"/>
    </location>
</feature>
<dbReference type="Proteomes" id="UP000196331">
    <property type="component" value="Unassembled WGS sequence"/>
</dbReference>
<feature type="transmembrane region" description="Helical" evidence="1">
    <location>
        <begin position="384"/>
        <end position="406"/>
    </location>
</feature>
<feature type="transmembrane region" description="Helical" evidence="1">
    <location>
        <begin position="110"/>
        <end position="129"/>
    </location>
</feature>
<keyword evidence="1" id="KW-0812">Transmembrane</keyword>
<keyword evidence="1" id="KW-0472">Membrane</keyword>